<comment type="caution">
    <text evidence="1">The sequence shown here is derived from an EMBL/GenBank/DDBJ whole genome shotgun (WGS) entry which is preliminary data.</text>
</comment>
<gene>
    <name evidence="1" type="ORF">AK812_SmicGene48050</name>
</gene>
<dbReference type="AlphaFoldDB" id="A0A1Q9BQG0"/>
<proteinExistence type="predicted"/>
<feature type="non-terminal residue" evidence="1">
    <location>
        <position position="1"/>
    </location>
</feature>
<evidence type="ECO:0000313" key="2">
    <source>
        <dbReference type="Proteomes" id="UP000186817"/>
    </source>
</evidence>
<name>A0A1Q9BQG0_SYMMI</name>
<evidence type="ECO:0000313" key="1">
    <source>
        <dbReference type="EMBL" id="OLP72816.1"/>
    </source>
</evidence>
<protein>
    <submittedName>
        <fullName evidence="1">Uncharacterized protein</fullName>
    </submittedName>
</protein>
<organism evidence="1 2">
    <name type="scientific">Symbiodinium microadriaticum</name>
    <name type="common">Dinoflagellate</name>
    <name type="synonym">Zooxanthella microadriatica</name>
    <dbReference type="NCBI Taxonomy" id="2951"/>
    <lineage>
        <taxon>Eukaryota</taxon>
        <taxon>Sar</taxon>
        <taxon>Alveolata</taxon>
        <taxon>Dinophyceae</taxon>
        <taxon>Suessiales</taxon>
        <taxon>Symbiodiniaceae</taxon>
        <taxon>Symbiodinium</taxon>
    </lineage>
</organism>
<sequence>PQRALQLPPAQAAQVWTAHLPAPRPSLAARRDLSSTTAAGI</sequence>
<feature type="non-terminal residue" evidence="1">
    <location>
        <position position="41"/>
    </location>
</feature>
<reference evidence="1 2" key="1">
    <citation type="submission" date="2016-02" db="EMBL/GenBank/DDBJ databases">
        <title>Genome analysis of coral dinoflagellate symbionts highlights evolutionary adaptations to a symbiotic lifestyle.</title>
        <authorList>
            <person name="Aranda M."/>
            <person name="Li Y."/>
            <person name="Liew Y.J."/>
            <person name="Baumgarten S."/>
            <person name="Simakov O."/>
            <person name="Wilson M."/>
            <person name="Piel J."/>
            <person name="Ashoor H."/>
            <person name="Bougouffa S."/>
            <person name="Bajic V.B."/>
            <person name="Ryu T."/>
            <person name="Ravasi T."/>
            <person name="Bayer T."/>
            <person name="Micklem G."/>
            <person name="Kim H."/>
            <person name="Bhak J."/>
            <person name="Lajeunesse T.C."/>
            <person name="Voolstra C.R."/>
        </authorList>
    </citation>
    <scope>NUCLEOTIDE SEQUENCE [LARGE SCALE GENOMIC DNA]</scope>
    <source>
        <strain evidence="1 2">CCMP2467</strain>
    </source>
</reference>
<dbReference type="Proteomes" id="UP000186817">
    <property type="component" value="Unassembled WGS sequence"/>
</dbReference>
<accession>A0A1Q9BQG0</accession>
<dbReference type="EMBL" id="LSRX01006953">
    <property type="protein sequence ID" value="OLP72816.1"/>
    <property type="molecule type" value="Genomic_DNA"/>
</dbReference>
<keyword evidence="2" id="KW-1185">Reference proteome</keyword>